<dbReference type="InterPro" id="IPR023187">
    <property type="entry name" value="Tscrpt_reg_MarR-type_CS"/>
</dbReference>
<sequence length="150" mass="16460">MLEVSHLTSHLGYWLRYVSNHVSRAFAAKLESRNVTVAEWVVLRELYGEDAMAPSHLAERLGLTRGAISKLADRLIAKDFVLREDSPDDGRAHTLALSPAGQALVPALSALADRNDAEFFGDLTAGERETVERILKAVVERRGLKGIPVS</sequence>
<evidence type="ECO:0000313" key="6">
    <source>
        <dbReference type="Proteomes" id="UP001237448"/>
    </source>
</evidence>
<keyword evidence="2 5" id="KW-0238">DNA-binding</keyword>
<dbReference type="InterPro" id="IPR000835">
    <property type="entry name" value="HTH_MarR-typ"/>
</dbReference>
<dbReference type="PROSITE" id="PS01117">
    <property type="entry name" value="HTH_MARR_1"/>
    <property type="match status" value="1"/>
</dbReference>
<dbReference type="Gene3D" id="1.10.10.10">
    <property type="entry name" value="Winged helix-like DNA-binding domain superfamily/Winged helix DNA-binding domain"/>
    <property type="match status" value="1"/>
</dbReference>
<dbReference type="PRINTS" id="PR00598">
    <property type="entry name" value="HTHMARR"/>
</dbReference>
<protein>
    <submittedName>
        <fullName evidence="5">DNA-binding MarR family transcriptional regulator</fullName>
    </submittedName>
</protein>
<dbReference type="PANTHER" id="PTHR33164:SF43">
    <property type="entry name" value="HTH-TYPE TRANSCRIPTIONAL REPRESSOR YETL"/>
    <property type="match status" value="1"/>
</dbReference>
<name>A0ABU0FBD1_9HYPH</name>
<reference evidence="5 6" key="1">
    <citation type="submission" date="2023-07" db="EMBL/GenBank/DDBJ databases">
        <title>Genomic Encyclopedia of Type Strains, Phase IV (KMG-IV): sequencing the most valuable type-strain genomes for metagenomic binning, comparative biology and taxonomic classification.</title>
        <authorList>
            <person name="Goeker M."/>
        </authorList>
    </citation>
    <scope>NUCLEOTIDE SEQUENCE [LARGE SCALE GENOMIC DNA]</scope>
    <source>
        <strain evidence="5 6">DSM 5896</strain>
    </source>
</reference>
<dbReference type="InterPro" id="IPR039422">
    <property type="entry name" value="MarR/SlyA-like"/>
</dbReference>
<evidence type="ECO:0000256" key="2">
    <source>
        <dbReference type="ARBA" id="ARBA00023125"/>
    </source>
</evidence>
<accession>A0ABU0FBD1</accession>
<dbReference type="RefSeq" id="WP_307423606.1">
    <property type="nucleotide sequence ID" value="NZ_JAUSVK010000001.1"/>
</dbReference>
<feature type="domain" description="HTH marR-type" evidence="4">
    <location>
        <begin position="8"/>
        <end position="140"/>
    </location>
</feature>
<organism evidence="5 6">
    <name type="scientific">Labrys monachus</name>
    <dbReference type="NCBI Taxonomy" id="217067"/>
    <lineage>
        <taxon>Bacteria</taxon>
        <taxon>Pseudomonadati</taxon>
        <taxon>Pseudomonadota</taxon>
        <taxon>Alphaproteobacteria</taxon>
        <taxon>Hyphomicrobiales</taxon>
        <taxon>Xanthobacteraceae</taxon>
        <taxon>Labrys</taxon>
    </lineage>
</organism>
<evidence type="ECO:0000313" key="5">
    <source>
        <dbReference type="EMBL" id="MDQ0391383.1"/>
    </source>
</evidence>
<dbReference type="Proteomes" id="UP001237448">
    <property type="component" value="Unassembled WGS sequence"/>
</dbReference>
<dbReference type="SMART" id="SM00347">
    <property type="entry name" value="HTH_MARR"/>
    <property type="match status" value="1"/>
</dbReference>
<dbReference type="SUPFAM" id="SSF46785">
    <property type="entry name" value="Winged helix' DNA-binding domain"/>
    <property type="match status" value="1"/>
</dbReference>
<dbReference type="InterPro" id="IPR036390">
    <property type="entry name" value="WH_DNA-bd_sf"/>
</dbReference>
<dbReference type="InterPro" id="IPR036388">
    <property type="entry name" value="WH-like_DNA-bd_sf"/>
</dbReference>
<evidence type="ECO:0000259" key="4">
    <source>
        <dbReference type="PROSITE" id="PS50995"/>
    </source>
</evidence>
<comment type="caution">
    <text evidence="5">The sequence shown here is derived from an EMBL/GenBank/DDBJ whole genome shotgun (WGS) entry which is preliminary data.</text>
</comment>
<keyword evidence="6" id="KW-1185">Reference proteome</keyword>
<dbReference type="Pfam" id="PF12802">
    <property type="entry name" value="MarR_2"/>
    <property type="match status" value="1"/>
</dbReference>
<keyword evidence="3" id="KW-0804">Transcription</keyword>
<proteinExistence type="predicted"/>
<dbReference type="PROSITE" id="PS50995">
    <property type="entry name" value="HTH_MARR_2"/>
    <property type="match status" value="1"/>
</dbReference>
<dbReference type="GO" id="GO:0003677">
    <property type="term" value="F:DNA binding"/>
    <property type="evidence" value="ECO:0007669"/>
    <property type="project" value="UniProtKB-KW"/>
</dbReference>
<dbReference type="PANTHER" id="PTHR33164">
    <property type="entry name" value="TRANSCRIPTIONAL REGULATOR, MARR FAMILY"/>
    <property type="match status" value="1"/>
</dbReference>
<dbReference type="EMBL" id="JAUSVK010000001">
    <property type="protein sequence ID" value="MDQ0391383.1"/>
    <property type="molecule type" value="Genomic_DNA"/>
</dbReference>
<gene>
    <name evidence="5" type="ORF">J3R73_001175</name>
</gene>
<keyword evidence="1" id="KW-0805">Transcription regulation</keyword>
<evidence type="ECO:0000256" key="3">
    <source>
        <dbReference type="ARBA" id="ARBA00023163"/>
    </source>
</evidence>
<evidence type="ECO:0000256" key="1">
    <source>
        <dbReference type="ARBA" id="ARBA00023015"/>
    </source>
</evidence>